<dbReference type="AlphaFoldDB" id="A0A811R2C6"/>
<evidence type="ECO:0000313" key="2">
    <source>
        <dbReference type="EMBL" id="CAD6263866.1"/>
    </source>
</evidence>
<reference evidence="2" key="1">
    <citation type="submission" date="2020-10" db="EMBL/GenBank/DDBJ databases">
        <authorList>
            <person name="Han B."/>
            <person name="Lu T."/>
            <person name="Zhao Q."/>
            <person name="Huang X."/>
            <person name="Zhao Y."/>
        </authorList>
    </citation>
    <scope>NUCLEOTIDE SEQUENCE</scope>
</reference>
<evidence type="ECO:0000313" key="3">
    <source>
        <dbReference type="Proteomes" id="UP000604825"/>
    </source>
</evidence>
<dbReference type="EMBL" id="CAJGYO010000012">
    <property type="protein sequence ID" value="CAD6263866.1"/>
    <property type="molecule type" value="Genomic_DNA"/>
</dbReference>
<name>A0A811R2C6_9POAL</name>
<accession>A0A811R2C6</accession>
<protein>
    <submittedName>
        <fullName evidence="2">Uncharacterized protein</fullName>
    </submittedName>
</protein>
<feature type="compositionally biased region" description="Basic and acidic residues" evidence="1">
    <location>
        <begin position="75"/>
        <end position="84"/>
    </location>
</feature>
<dbReference type="OrthoDB" id="672322at2759"/>
<feature type="compositionally biased region" description="Polar residues" evidence="1">
    <location>
        <begin position="26"/>
        <end position="60"/>
    </location>
</feature>
<sequence>MEEIPGFEFLDMATEMYENIQVISPRANTHAEQSNVTNSSTDTENNNISEVQSSIGSNSVDMGLVDYPDSEDGETVDKGPKGDQDTEVGTSPKGDQDSEVGKSPSN</sequence>
<proteinExistence type="predicted"/>
<organism evidence="2 3">
    <name type="scientific">Miscanthus lutarioriparius</name>
    <dbReference type="NCBI Taxonomy" id="422564"/>
    <lineage>
        <taxon>Eukaryota</taxon>
        <taxon>Viridiplantae</taxon>
        <taxon>Streptophyta</taxon>
        <taxon>Embryophyta</taxon>
        <taxon>Tracheophyta</taxon>
        <taxon>Spermatophyta</taxon>
        <taxon>Magnoliopsida</taxon>
        <taxon>Liliopsida</taxon>
        <taxon>Poales</taxon>
        <taxon>Poaceae</taxon>
        <taxon>PACMAD clade</taxon>
        <taxon>Panicoideae</taxon>
        <taxon>Andropogonodae</taxon>
        <taxon>Andropogoneae</taxon>
        <taxon>Saccharinae</taxon>
        <taxon>Miscanthus</taxon>
    </lineage>
</organism>
<keyword evidence="3" id="KW-1185">Reference proteome</keyword>
<feature type="region of interest" description="Disordered" evidence="1">
    <location>
        <begin position="25"/>
        <end position="106"/>
    </location>
</feature>
<dbReference type="Proteomes" id="UP000604825">
    <property type="component" value="Unassembled WGS sequence"/>
</dbReference>
<evidence type="ECO:0000256" key="1">
    <source>
        <dbReference type="SAM" id="MobiDB-lite"/>
    </source>
</evidence>
<comment type="caution">
    <text evidence="2">The sequence shown here is derived from an EMBL/GenBank/DDBJ whole genome shotgun (WGS) entry which is preliminary data.</text>
</comment>
<gene>
    <name evidence="2" type="ORF">NCGR_LOCUS47171</name>
</gene>